<dbReference type="RefSeq" id="WP_340933687.1">
    <property type="nucleotide sequence ID" value="NZ_CP150496.1"/>
</dbReference>
<proteinExistence type="predicted"/>
<dbReference type="Pfam" id="PF09411">
    <property type="entry name" value="PagL"/>
    <property type="match status" value="1"/>
</dbReference>
<accession>A0ABZ2TWW9</accession>
<dbReference type="GO" id="GO:0016787">
    <property type="term" value="F:hydrolase activity"/>
    <property type="evidence" value="ECO:0007669"/>
    <property type="project" value="UniProtKB-KW"/>
</dbReference>
<protein>
    <submittedName>
        <fullName evidence="1">Acyloxyacyl hydrolase</fullName>
    </submittedName>
</protein>
<dbReference type="InterPro" id="IPR018550">
    <property type="entry name" value="Lipid-A_deacylase-rel"/>
</dbReference>
<reference evidence="1 2" key="1">
    <citation type="submission" date="2024-03" db="EMBL/GenBank/DDBJ databases">
        <authorList>
            <person name="Cao K."/>
        </authorList>
    </citation>
    <scope>NUCLEOTIDE SEQUENCE [LARGE SCALE GENOMIC DNA]</scope>
    <source>
        <strain evidence="1 2">MCCC 1K00696</strain>
    </source>
</reference>
<keyword evidence="1" id="KW-0378">Hydrolase</keyword>
<evidence type="ECO:0000313" key="2">
    <source>
        <dbReference type="Proteomes" id="UP001491088"/>
    </source>
</evidence>
<keyword evidence="2" id="KW-1185">Reference proteome</keyword>
<name>A0ABZ2TWW9_9FLAO</name>
<dbReference type="Proteomes" id="UP001491088">
    <property type="component" value="Chromosome"/>
</dbReference>
<sequence>MKKVLLVFIFSTLMCTAQQTKKGILNFKKIGFLYNNVDEDSFLSADKDYTYTADVYKFQVFYDLGKWKSLDFDLIVQPQKQTIKHQLINEQFVTPDEDNYEAKRAEFTALKSINLYGLEFGLLIEQKIFEKLNAQVTLGLGLATINKRTERLAKGFTFIENASLGLSYKPFKKAFIYFGGNIGHVSNLDTQQPNSGYTFAGYEFGFSYLLK</sequence>
<organism evidence="1 2">
    <name type="scientific">Polaribacter marinaquae</name>
    <dbReference type="NCBI Taxonomy" id="1642819"/>
    <lineage>
        <taxon>Bacteria</taxon>
        <taxon>Pseudomonadati</taxon>
        <taxon>Bacteroidota</taxon>
        <taxon>Flavobacteriia</taxon>
        <taxon>Flavobacteriales</taxon>
        <taxon>Flavobacteriaceae</taxon>
    </lineage>
</organism>
<dbReference type="EMBL" id="CP150496">
    <property type="protein sequence ID" value="WYW55942.1"/>
    <property type="molecule type" value="Genomic_DNA"/>
</dbReference>
<dbReference type="Gene3D" id="2.40.160.20">
    <property type="match status" value="1"/>
</dbReference>
<evidence type="ECO:0000313" key="1">
    <source>
        <dbReference type="EMBL" id="WYW55942.1"/>
    </source>
</evidence>
<gene>
    <name evidence="1" type="ORF">WG950_01510</name>
</gene>